<comment type="caution">
    <text evidence="2">The sequence shown here is derived from an EMBL/GenBank/DDBJ whole genome shotgun (WGS) entry which is preliminary data.</text>
</comment>
<dbReference type="RefSeq" id="WP_123878236.1">
    <property type="nucleotide sequence ID" value="NZ_RPFZ01000001.1"/>
</dbReference>
<keyword evidence="1" id="KW-1133">Transmembrane helix</keyword>
<sequence>MLDSEFLILAFVVNVLVTFVSAFAATRNRQEWSARRVILVASLPGPMLLATAAIILFIRVQWLEFANPEACGFDMCGFAIVGVVMGLLAAVICFIVNLLPALLGGRLAK</sequence>
<reference evidence="2 3" key="1">
    <citation type="submission" date="2018-11" db="EMBL/GenBank/DDBJ databases">
        <title>Erythrobacter spongiae sp. nov., isolated from a marine sponge.</title>
        <authorList>
            <person name="Zhuang L."/>
            <person name="Luo L."/>
        </authorList>
    </citation>
    <scope>NUCLEOTIDE SEQUENCE [LARGE SCALE GENOMIC DNA]</scope>
    <source>
        <strain evidence="2 3">HN-E23</strain>
    </source>
</reference>
<dbReference type="AlphaFoldDB" id="A0A3N5CTA6"/>
<accession>A0A3N5CTA6</accession>
<proteinExistence type="predicted"/>
<keyword evidence="1" id="KW-0812">Transmembrane</keyword>
<evidence type="ECO:0000313" key="3">
    <source>
        <dbReference type="Proteomes" id="UP000275232"/>
    </source>
</evidence>
<keyword evidence="3" id="KW-1185">Reference proteome</keyword>
<dbReference type="EMBL" id="RPFZ01000001">
    <property type="protein sequence ID" value="RPF70600.1"/>
    <property type="molecule type" value="Genomic_DNA"/>
</dbReference>
<name>A0A3N5CTA6_9SPHN</name>
<evidence type="ECO:0000313" key="2">
    <source>
        <dbReference type="EMBL" id="RPF70600.1"/>
    </source>
</evidence>
<dbReference type="Proteomes" id="UP000275232">
    <property type="component" value="Unassembled WGS sequence"/>
</dbReference>
<evidence type="ECO:0000256" key="1">
    <source>
        <dbReference type="SAM" id="Phobius"/>
    </source>
</evidence>
<keyword evidence="1" id="KW-0472">Membrane</keyword>
<feature type="transmembrane region" description="Helical" evidence="1">
    <location>
        <begin position="78"/>
        <end position="103"/>
    </location>
</feature>
<organism evidence="2 3">
    <name type="scientific">Aurantiacibacter spongiae</name>
    <dbReference type="NCBI Taxonomy" id="2488860"/>
    <lineage>
        <taxon>Bacteria</taxon>
        <taxon>Pseudomonadati</taxon>
        <taxon>Pseudomonadota</taxon>
        <taxon>Alphaproteobacteria</taxon>
        <taxon>Sphingomonadales</taxon>
        <taxon>Erythrobacteraceae</taxon>
        <taxon>Aurantiacibacter</taxon>
    </lineage>
</organism>
<protein>
    <submittedName>
        <fullName evidence="2">Uncharacterized protein</fullName>
    </submittedName>
</protein>
<feature type="transmembrane region" description="Helical" evidence="1">
    <location>
        <begin position="37"/>
        <end position="58"/>
    </location>
</feature>
<feature type="transmembrane region" description="Helical" evidence="1">
    <location>
        <begin position="6"/>
        <end position="25"/>
    </location>
</feature>
<gene>
    <name evidence="2" type="ORF">EG799_02390</name>
</gene>